<organism evidence="1 2">
    <name type="scientific">Mucor circinelloides f. circinelloides (strain 1006PhL)</name>
    <name type="common">Mucormycosis agent</name>
    <name type="synonym">Calyptromyces circinelloides</name>
    <dbReference type="NCBI Taxonomy" id="1220926"/>
    <lineage>
        <taxon>Eukaryota</taxon>
        <taxon>Fungi</taxon>
        <taxon>Fungi incertae sedis</taxon>
        <taxon>Mucoromycota</taxon>
        <taxon>Mucoromycotina</taxon>
        <taxon>Mucoromycetes</taxon>
        <taxon>Mucorales</taxon>
        <taxon>Mucorineae</taxon>
        <taxon>Mucoraceae</taxon>
        <taxon>Mucor</taxon>
    </lineage>
</organism>
<accession>S2J7T5</accession>
<dbReference type="Proteomes" id="UP000014254">
    <property type="component" value="Unassembled WGS sequence"/>
</dbReference>
<dbReference type="Gene3D" id="4.10.60.10">
    <property type="entry name" value="Zinc finger, CCHC-type"/>
    <property type="match status" value="1"/>
</dbReference>
<dbReference type="VEuPathDB" id="FungiDB:HMPREF1544_08891"/>
<dbReference type="EMBL" id="KE124041">
    <property type="protein sequence ID" value="EPB84372.1"/>
    <property type="molecule type" value="Genomic_DNA"/>
</dbReference>
<protein>
    <submittedName>
        <fullName evidence="1">Uncharacterized protein</fullName>
    </submittedName>
</protein>
<keyword evidence="2" id="KW-1185">Reference proteome</keyword>
<proteinExistence type="predicted"/>
<sequence>MEETVICSSCRGQGHRRTRRDCPMNPARSNPFVETVRCSTCREQGHRRRIQRNCPMNPINAAVTTTGTETVCCPYSNDVANHYGKLQTIAICIIDDYFSVITNNSVFIYHYAAIDDFAHHSTIAYQPKPVVYMRKHRRFRHDYHELSVRIGYLELVATGSLWGAVSDNTLVPFLGSSLSSLPLALSQDVTSKQSYQIFVNVEEPVDTVCTNRIMNQYLKKQSTMKWANHSNVFYKSNFYPANPINFTSNNAFVERASLLLRMYAHRTAQKKKIMDILEKIAKARYPSKPDTLVSNLLKYTKSRYPRKIILSQEELLRKRNELIQIYSDKLAGALKYANNKRQKEAMEKYKPEKINLFDD</sequence>
<name>S2J7T5_MUCC1</name>
<reference evidence="2" key="1">
    <citation type="submission" date="2013-05" db="EMBL/GenBank/DDBJ databases">
        <title>The Genome sequence of Mucor circinelloides f. circinelloides 1006PhL.</title>
        <authorList>
            <consortium name="The Broad Institute Genomics Platform"/>
            <person name="Cuomo C."/>
            <person name="Earl A."/>
            <person name="Findley K."/>
            <person name="Lee S.C."/>
            <person name="Walker B."/>
            <person name="Young S."/>
            <person name="Zeng Q."/>
            <person name="Gargeya S."/>
            <person name="Fitzgerald M."/>
            <person name="Haas B."/>
            <person name="Abouelleil A."/>
            <person name="Allen A.W."/>
            <person name="Alvarado L."/>
            <person name="Arachchi H.M."/>
            <person name="Berlin A.M."/>
            <person name="Chapman S.B."/>
            <person name="Gainer-Dewar J."/>
            <person name="Goldberg J."/>
            <person name="Griggs A."/>
            <person name="Gujja S."/>
            <person name="Hansen M."/>
            <person name="Howarth C."/>
            <person name="Imamovic A."/>
            <person name="Ireland A."/>
            <person name="Larimer J."/>
            <person name="McCowan C."/>
            <person name="Murphy C."/>
            <person name="Pearson M."/>
            <person name="Poon T.W."/>
            <person name="Priest M."/>
            <person name="Roberts A."/>
            <person name="Saif S."/>
            <person name="Shea T."/>
            <person name="Sisk P."/>
            <person name="Sykes S."/>
            <person name="Wortman J."/>
            <person name="Nusbaum C."/>
            <person name="Birren B."/>
        </authorList>
    </citation>
    <scope>NUCLEOTIDE SEQUENCE [LARGE SCALE GENOMIC DNA]</scope>
    <source>
        <strain evidence="2">1006PhL</strain>
    </source>
</reference>
<evidence type="ECO:0000313" key="2">
    <source>
        <dbReference type="Proteomes" id="UP000014254"/>
    </source>
</evidence>
<dbReference type="InParanoid" id="S2J7T5"/>
<dbReference type="AlphaFoldDB" id="S2J7T5"/>
<dbReference type="eggNOG" id="ENOG502RAYD">
    <property type="taxonomic scope" value="Eukaryota"/>
</dbReference>
<gene>
    <name evidence="1" type="ORF">HMPREF1544_08891</name>
</gene>
<evidence type="ECO:0000313" key="1">
    <source>
        <dbReference type="EMBL" id="EPB84372.1"/>
    </source>
</evidence>